<reference evidence="3 4" key="1">
    <citation type="journal article" date="2021" name="Commun. Biol.">
        <title>The genome of Shorea leprosula (Dipterocarpaceae) highlights the ecological relevance of drought in aseasonal tropical rainforests.</title>
        <authorList>
            <person name="Ng K.K.S."/>
            <person name="Kobayashi M.J."/>
            <person name="Fawcett J.A."/>
            <person name="Hatakeyama M."/>
            <person name="Paape T."/>
            <person name="Ng C.H."/>
            <person name="Ang C.C."/>
            <person name="Tnah L.H."/>
            <person name="Lee C.T."/>
            <person name="Nishiyama T."/>
            <person name="Sese J."/>
            <person name="O'Brien M.J."/>
            <person name="Copetti D."/>
            <person name="Mohd Noor M.I."/>
            <person name="Ong R.C."/>
            <person name="Putra M."/>
            <person name="Sireger I.Z."/>
            <person name="Indrioko S."/>
            <person name="Kosugi Y."/>
            <person name="Izuno A."/>
            <person name="Isagi Y."/>
            <person name="Lee S.L."/>
            <person name="Shimizu K.K."/>
        </authorList>
    </citation>
    <scope>NUCLEOTIDE SEQUENCE [LARGE SCALE GENOMIC DNA]</scope>
    <source>
        <strain evidence="3">214</strain>
    </source>
</reference>
<dbReference type="EMBL" id="BPVZ01000153">
    <property type="protein sequence ID" value="GKV41810.1"/>
    <property type="molecule type" value="Genomic_DNA"/>
</dbReference>
<comment type="caution">
    <text evidence="3">The sequence shown here is derived from an EMBL/GenBank/DDBJ whole genome shotgun (WGS) entry which is preliminary data.</text>
</comment>
<evidence type="ECO:0000256" key="1">
    <source>
        <dbReference type="SAM" id="MobiDB-lite"/>
    </source>
</evidence>
<dbReference type="Pfam" id="PF05678">
    <property type="entry name" value="VQ"/>
    <property type="match status" value="1"/>
</dbReference>
<feature type="region of interest" description="Disordered" evidence="1">
    <location>
        <begin position="1"/>
        <end position="22"/>
    </location>
</feature>
<proteinExistence type="predicted"/>
<organism evidence="3 4">
    <name type="scientific">Rubroshorea leprosula</name>
    <dbReference type="NCBI Taxonomy" id="152421"/>
    <lineage>
        <taxon>Eukaryota</taxon>
        <taxon>Viridiplantae</taxon>
        <taxon>Streptophyta</taxon>
        <taxon>Embryophyta</taxon>
        <taxon>Tracheophyta</taxon>
        <taxon>Spermatophyta</taxon>
        <taxon>Magnoliopsida</taxon>
        <taxon>eudicotyledons</taxon>
        <taxon>Gunneridae</taxon>
        <taxon>Pentapetalae</taxon>
        <taxon>rosids</taxon>
        <taxon>malvids</taxon>
        <taxon>Malvales</taxon>
        <taxon>Dipterocarpaceae</taxon>
        <taxon>Rubroshorea</taxon>
    </lineage>
</organism>
<dbReference type="AlphaFoldDB" id="A0AAV5LWC9"/>
<protein>
    <recommendedName>
        <fullName evidence="2">VQ domain-containing protein</fullName>
    </recommendedName>
</protein>
<dbReference type="InterPro" id="IPR039607">
    <property type="entry name" value="VQ_8/17/18/20/21/25"/>
</dbReference>
<dbReference type="PANTHER" id="PTHR33143">
    <property type="entry name" value="F16F4.1 PROTEIN-RELATED"/>
    <property type="match status" value="1"/>
</dbReference>
<name>A0AAV5LWC9_9ROSI</name>
<dbReference type="GO" id="GO:0005634">
    <property type="term" value="C:nucleus"/>
    <property type="evidence" value="ECO:0007669"/>
    <property type="project" value="TreeGrafter"/>
</dbReference>
<dbReference type="InterPro" id="IPR008889">
    <property type="entry name" value="VQ"/>
</dbReference>
<gene>
    <name evidence="3" type="ORF">SLEP1_g49302</name>
</gene>
<keyword evidence="4" id="KW-1185">Reference proteome</keyword>
<sequence>MSCTSRRELQLQGPRPAPLKISNTSSKIKKTKLNAKSPVVIYVKSPEIIHVRPEEFMGLVQSLTGKDGPSCDIEVDESMSRRDLGAEEEETLKVDYGDQGVGNGMSPTWLQFLTSCV</sequence>
<evidence type="ECO:0000313" key="3">
    <source>
        <dbReference type="EMBL" id="GKV41810.1"/>
    </source>
</evidence>
<dbReference type="PANTHER" id="PTHR33143:SF63">
    <property type="entry name" value="F16F4.1 PROTEIN"/>
    <property type="match status" value="1"/>
</dbReference>
<evidence type="ECO:0000259" key="2">
    <source>
        <dbReference type="Pfam" id="PF05678"/>
    </source>
</evidence>
<feature type="domain" description="VQ" evidence="2">
    <location>
        <begin position="45"/>
        <end position="69"/>
    </location>
</feature>
<evidence type="ECO:0000313" key="4">
    <source>
        <dbReference type="Proteomes" id="UP001054252"/>
    </source>
</evidence>
<accession>A0AAV5LWC9</accession>
<dbReference type="Proteomes" id="UP001054252">
    <property type="component" value="Unassembled WGS sequence"/>
</dbReference>